<dbReference type="Proteomes" id="UP000826271">
    <property type="component" value="Unassembled WGS sequence"/>
</dbReference>
<sequence length="116" mass="12690">MAISKMILMVYVTLFCANIVFLTTTNMVSAQCKGDFNGLIQQCSKYVQKQGPKQNPSQECCNVVKTVDLPCVCQHITPEVEQIISMEKAAFVAGVCGKPLPKGTKCGSYIVHEGRE</sequence>
<dbReference type="EMBL" id="WHWC01000002">
    <property type="protein sequence ID" value="KAG8388805.1"/>
    <property type="molecule type" value="Genomic_DNA"/>
</dbReference>
<dbReference type="CDD" id="cd04660">
    <property type="entry name" value="nsLTP_like"/>
    <property type="match status" value="1"/>
</dbReference>
<dbReference type="InterPro" id="IPR044741">
    <property type="entry name" value="NsLTP-like"/>
</dbReference>
<feature type="chain" id="PRO_5043731215" description="Bifunctional inhibitor/plant lipid transfer protein/seed storage helical domain-containing protein" evidence="1">
    <location>
        <begin position="31"/>
        <end position="116"/>
    </location>
</feature>
<feature type="domain" description="Bifunctional inhibitor/plant lipid transfer protein/seed storage helical" evidence="2">
    <location>
        <begin position="23"/>
        <end position="106"/>
    </location>
</feature>
<evidence type="ECO:0000256" key="1">
    <source>
        <dbReference type="SAM" id="SignalP"/>
    </source>
</evidence>
<evidence type="ECO:0000313" key="3">
    <source>
        <dbReference type="EMBL" id="KAG8388805.1"/>
    </source>
</evidence>
<dbReference type="PANTHER" id="PTHR33286">
    <property type="entry name" value="BIFUNCTIONAL INHIBITOR/LIPID-TRANSFER PROTEIN/SEED STORAGE 2S ALBUMIN SUPERFAMILY PROTEIN"/>
    <property type="match status" value="1"/>
</dbReference>
<accession>A0AAV6Y4X5</accession>
<evidence type="ECO:0000313" key="4">
    <source>
        <dbReference type="Proteomes" id="UP000826271"/>
    </source>
</evidence>
<name>A0AAV6Y4X5_9LAMI</name>
<keyword evidence="1" id="KW-0732">Signal</keyword>
<dbReference type="SUPFAM" id="SSF47699">
    <property type="entry name" value="Bifunctional inhibitor/lipid-transfer protein/seed storage 2S albumin"/>
    <property type="match status" value="1"/>
</dbReference>
<gene>
    <name evidence="3" type="ORF">BUALT_Bualt02G0163300</name>
</gene>
<evidence type="ECO:0000259" key="2">
    <source>
        <dbReference type="Pfam" id="PF14368"/>
    </source>
</evidence>
<feature type="signal peptide" evidence="1">
    <location>
        <begin position="1"/>
        <end position="30"/>
    </location>
</feature>
<dbReference type="AlphaFoldDB" id="A0AAV6Y4X5"/>
<keyword evidence="4" id="KW-1185">Reference proteome</keyword>
<dbReference type="Pfam" id="PF14368">
    <property type="entry name" value="LTP_2"/>
    <property type="match status" value="1"/>
</dbReference>
<protein>
    <recommendedName>
        <fullName evidence="2">Bifunctional inhibitor/plant lipid transfer protein/seed storage helical domain-containing protein</fullName>
    </recommendedName>
</protein>
<comment type="caution">
    <text evidence="3">The sequence shown here is derived from an EMBL/GenBank/DDBJ whole genome shotgun (WGS) entry which is preliminary data.</text>
</comment>
<dbReference type="Gene3D" id="1.10.110.10">
    <property type="entry name" value="Plant lipid-transfer and hydrophobic proteins"/>
    <property type="match status" value="1"/>
</dbReference>
<dbReference type="InterPro" id="IPR036312">
    <property type="entry name" value="Bifun_inhib/LTP/seed_sf"/>
</dbReference>
<proteinExistence type="predicted"/>
<dbReference type="PANTHER" id="PTHR33286:SF54">
    <property type="entry name" value="BIFUNCTIONAL INHIBITOR_LIPID-TRANSFER PROTEIN_SEED STORAGE 2S ALBUMIN SUPERFAMILY PROTEIN"/>
    <property type="match status" value="1"/>
</dbReference>
<organism evidence="3 4">
    <name type="scientific">Buddleja alternifolia</name>
    <dbReference type="NCBI Taxonomy" id="168488"/>
    <lineage>
        <taxon>Eukaryota</taxon>
        <taxon>Viridiplantae</taxon>
        <taxon>Streptophyta</taxon>
        <taxon>Embryophyta</taxon>
        <taxon>Tracheophyta</taxon>
        <taxon>Spermatophyta</taxon>
        <taxon>Magnoliopsida</taxon>
        <taxon>eudicotyledons</taxon>
        <taxon>Gunneridae</taxon>
        <taxon>Pentapetalae</taxon>
        <taxon>asterids</taxon>
        <taxon>lamiids</taxon>
        <taxon>Lamiales</taxon>
        <taxon>Scrophulariaceae</taxon>
        <taxon>Buddlejeae</taxon>
        <taxon>Buddleja</taxon>
    </lineage>
</organism>
<dbReference type="InterPro" id="IPR016140">
    <property type="entry name" value="Bifunc_inhib/LTP/seed_store"/>
</dbReference>
<reference evidence="3" key="1">
    <citation type="submission" date="2019-10" db="EMBL/GenBank/DDBJ databases">
        <authorList>
            <person name="Zhang R."/>
            <person name="Pan Y."/>
            <person name="Wang J."/>
            <person name="Ma R."/>
            <person name="Yu S."/>
        </authorList>
    </citation>
    <scope>NUCLEOTIDE SEQUENCE</scope>
    <source>
        <strain evidence="3">LA-IB0</strain>
        <tissue evidence="3">Leaf</tissue>
    </source>
</reference>